<comment type="subcellular location">
    <subcellularLocation>
        <location evidence="5">Cytoplasm</location>
    </subcellularLocation>
    <subcellularLocation>
        <location evidence="5">Nucleus</location>
    </subcellularLocation>
</comment>
<dbReference type="GO" id="GO:0002926">
    <property type="term" value="P:tRNA wobble base 5-methoxycarbonylmethyl-2-thiouridinylation"/>
    <property type="evidence" value="ECO:0007669"/>
    <property type="project" value="TreeGrafter"/>
</dbReference>
<dbReference type="Proteomes" id="UP001303889">
    <property type="component" value="Unassembled WGS sequence"/>
</dbReference>
<dbReference type="InterPro" id="IPR056164">
    <property type="entry name" value="Beta-prop_ELP1_1st"/>
</dbReference>
<sequence>MRNLRNIGHGVCRVPGASRSPDPPDPSSAPALSVSATCWDVSRDEVIVACGPAPDHARIELVRLAKNIHQLSPSQLQSRSIASWDVPSTAENGAPDAVQGLHFFADTLTTCLAMAGGDIVTVTEDDEGVPGEAHVEIVGTLSPSILAARWSPDEELLLIATGDAKLVFMSRSFDVIAEVSLSPDDVKLSKHVSVGWGKKETQFQGRGAKAKALRDPTIPEKVDEGTLSPFDDRRCTISWRGDGAYVAVNYLQEAVRRVIRVYNRDGELDSVSEPVDGLEGSLSWRPEGNLIASIQRLPDRVDVVFFERNGLRHGQFNLRAPLDGPDVFDDVALEWNSDSTVLAVILKDRVQLWTMGNYHWYLKQEIRCGQPAGAAALRQRPRFAWHAEKPLLLAAATTDKVIVNEYVLAVARGPNRPPHDHGAVAVIDGQTVKFTPFRSCNPPPPMAMCELEVESPVIDVAFPADCSSMAVLHQLGVSLFALEAKGPRLASPRLATLAGFGKTDLQLYEQSLLQIAFSSLTEVQVLHMADDLELLYYDFGSDDDMKQWLKTDASSIATITSHAAHAVEGVVAQHLTGRLSSVSAGDHSPIPFEFPTFLPWTTYVTLGNEDEFIGFGLSRSGGLYANSRQLAKNCTSFLVSDQHLIFTTSNHFLKFVHLASEEALDIPADEPEKDERCRSIERGGRLVTAVPTKMSLVLQMPRGNLETVYPRAMVLAGIRGLIEKMDYASAFATCRTQRVDMNILFDHRPEQFLENVGLFLEQVKDPANIDLFLSTLKEDDVTQTMYRDTKTAAAQSSEPVKRENKINTICDAVLEKLRAQKKANLQNIITAHVCKNPPALDDGLLAIAELMQEDEALAERAVEHICFLADVNKLFDHALGLYNLDLTLLVAQQSQRDPREYLPFVQELHRMPLLRRKFTIDDKLEHWEKALDHLRALNDFEEVKKYVAKHKLYQRALGVFRHEEEHHRAITDLYAAYLKSMSQFKEAGLAYESLDNFPDATDCYLKAGASCWRECLYAAQQQNPPLTPDKLAEIATSLADALREVKDHAAAATIHLDYLASLDTAIAHLCKGYLFADALRLVALHNRPDLLPTAIDTGLADAYSSSTDFLADCRDQLAAQVPRIAELRRKAREDPLAFYEGENPFGARTGGGDIPDDISVAASSRAGALTSASLFTRYTGKEGSTGTVGTGVSRATSKNRRREEKKRARGRKGTVYEEEYLVNSVRRLVERVGEAAVEVERLVFGLVRRGMMERASAVEELMAGVVGGCKKAVVEVWGEVEQAKGGGEMDGEGGDAGYRPGGGEGVLFDSLEAVRKRQVAPVVAGFERLALLGKGGLAGR</sequence>
<dbReference type="Pfam" id="PF23925">
    <property type="entry name" value="A-sol_ELP1"/>
    <property type="match status" value="1"/>
</dbReference>
<name>A0AAN6MJ90_9PEZI</name>
<dbReference type="InterPro" id="IPR056167">
    <property type="entry name" value="A-sol_ELP1"/>
</dbReference>
<comment type="similarity">
    <text evidence="2 5">Belongs to the ELP1/IKA1 family.</text>
</comment>
<dbReference type="GO" id="GO:0000049">
    <property type="term" value="F:tRNA binding"/>
    <property type="evidence" value="ECO:0007669"/>
    <property type="project" value="TreeGrafter"/>
</dbReference>
<keyword evidence="13" id="KW-1185">Reference proteome</keyword>
<gene>
    <name evidence="12" type="ORF">C8A05DRAFT_35128</name>
</gene>
<feature type="compositionally biased region" description="Low complexity" evidence="6">
    <location>
        <begin position="1183"/>
        <end position="1196"/>
    </location>
</feature>
<dbReference type="Pfam" id="PF04762">
    <property type="entry name" value="Beta-prop_ELP1_1st"/>
    <property type="match status" value="1"/>
</dbReference>
<feature type="domain" description="ELP1 alpha-solenoid" evidence="10">
    <location>
        <begin position="711"/>
        <end position="908"/>
    </location>
</feature>
<feature type="region of interest" description="Disordered" evidence="6">
    <location>
        <begin position="1"/>
        <end position="32"/>
    </location>
</feature>
<evidence type="ECO:0000259" key="9">
    <source>
        <dbReference type="Pfam" id="PF23878"/>
    </source>
</evidence>
<keyword evidence="4" id="KW-0819">tRNA processing</keyword>
<dbReference type="InterPro" id="IPR056165">
    <property type="entry name" value="Beta-prop_ELP1_2nd"/>
</dbReference>
<dbReference type="PANTHER" id="PTHR12747">
    <property type="entry name" value="ELONGATOR COMPLEX PROTEIN 1"/>
    <property type="match status" value="1"/>
</dbReference>
<feature type="domain" description="ELP1 first N-terminal beta-propeller" evidence="7">
    <location>
        <begin position="1"/>
        <end position="388"/>
    </location>
</feature>
<keyword evidence="5" id="KW-0539">Nucleus</keyword>
<evidence type="ECO:0000256" key="4">
    <source>
        <dbReference type="ARBA" id="ARBA00022694"/>
    </source>
</evidence>
<feature type="domain" description="ELP1 TPR" evidence="9">
    <location>
        <begin position="916"/>
        <end position="1080"/>
    </location>
</feature>
<feature type="domain" description="ELP1 three-helical bundle" evidence="11">
    <location>
        <begin position="1089"/>
        <end position="1271"/>
    </location>
</feature>
<dbReference type="SUPFAM" id="SSF69322">
    <property type="entry name" value="Tricorn protease domain 2"/>
    <property type="match status" value="1"/>
</dbReference>
<dbReference type="PIRSF" id="PIRSF017233">
    <property type="entry name" value="IKAP"/>
    <property type="match status" value="1"/>
</dbReference>
<evidence type="ECO:0000256" key="2">
    <source>
        <dbReference type="ARBA" id="ARBA00006086"/>
    </source>
</evidence>
<feature type="region of interest" description="Disordered" evidence="6">
    <location>
        <begin position="1183"/>
        <end position="1210"/>
    </location>
</feature>
<comment type="function">
    <text evidence="5">Component of the elongator complex which is required for multiple tRNA modifications, including mcm5U (5-methoxycarbonylmethyl uridine), mcm5s2U (5-methoxycarbonylmethyl-2-thiouridine), and ncm5U (5-carbamoylmethyl uridine). The elongator complex catalyzes formation of carboxymethyluridine in the wobble base at position 34 in tRNAs.</text>
</comment>
<keyword evidence="3 5" id="KW-0963">Cytoplasm</keyword>
<evidence type="ECO:0000256" key="6">
    <source>
        <dbReference type="SAM" id="MobiDB-lite"/>
    </source>
</evidence>
<accession>A0AAN6MJ90</accession>
<dbReference type="GO" id="GO:0033588">
    <property type="term" value="C:elongator holoenzyme complex"/>
    <property type="evidence" value="ECO:0007669"/>
    <property type="project" value="InterPro"/>
</dbReference>
<dbReference type="Pfam" id="PF23878">
    <property type="entry name" value="TPR_ELP1"/>
    <property type="match status" value="1"/>
</dbReference>
<dbReference type="Pfam" id="PF23936">
    <property type="entry name" value="HB_ELP1"/>
    <property type="match status" value="1"/>
</dbReference>
<comment type="pathway">
    <text evidence="1">tRNA modification; 5-methoxycarbonylmethyl-2-thiouridine-tRNA biosynthesis.</text>
</comment>
<dbReference type="GO" id="GO:0005829">
    <property type="term" value="C:cytosol"/>
    <property type="evidence" value="ECO:0007669"/>
    <property type="project" value="TreeGrafter"/>
</dbReference>
<evidence type="ECO:0000256" key="1">
    <source>
        <dbReference type="ARBA" id="ARBA00005043"/>
    </source>
</evidence>
<dbReference type="Pfam" id="PF23797">
    <property type="entry name" value="Beta-prop_ELP1_2nd"/>
    <property type="match status" value="1"/>
</dbReference>
<evidence type="ECO:0000256" key="3">
    <source>
        <dbReference type="ARBA" id="ARBA00022490"/>
    </source>
</evidence>
<evidence type="ECO:0000259" key="8">
    <source>
        <dbReference type="Pfam" id="PF23797"/>
    </source>
</evidence>
<reference evidence="12" key="2">
    <citation type="submission" date="2023-05" db="EMBL/GenBank/DDBJ databases">
        <authorList>
            <consortium name="Lawrence Berkeley National Laboratory"/>
            <person name="Steindorff A."/>
            <person name="Hensen N."/>
            <person name="Bonometti L."/>
            <person name="Westerberg I."/>
            <person name="Brannstrom I.O."/>
            <person name="Guillou S."/>
            <person name="Cros-Aarteil S."/>
            <person name="Calhoun S."/>
            <person name="Haridas S."/>
            <person name="Kuo A."/>
            <person name="Mondo S."/>
            <person name="Pangilinan J."/>
            <person name="Riley R."/>
            <person name="Labutti K."/>
            <person name="Andreopoulos B."/>
            <person name="Lipzen A."/>
            <person name="Chen C."/>
            <person name="Yanf M."/>
            <person name="Daum C."/>
            <person name="Ng V."/>
            <person name="Clum A."/>
            <person name="Ohm R."/>
            <person name="Martin F."/>
            <person name="Silar P."/>
            <person name="Natvig D."/>
            <person name="Lalanne C."/>
            <person name="Gautier V."/>
            <person name="Ament-Velasquez S.L."/>
            <person name="Kruys A."/>
            <person name="Hutchinson M.I."/>
            <person name="Powell A.J."/>
            <person name="Barry K."/>
            <person name="Miller A.N."/>
            <person name="Grigoriev I.V."/>
            <person name="Debuchy R."/>
            <person name="Gladieux P."/>
            <person name="Thoren M.H."/>
            <person name="Johannesson H."/>
        </authorList>
    </citation>
    <scope>NUCLEOTIDE SEQUENCE</scope>
    <source>
        <strain evidence="12">CBS 103.79</strain>
    </source>
</reference>
<dbReference type="InterPro" id="IPR056166">
    <property type="entry name" value="TPR_ELP1"/>
</dbReference>
<proteinExistence type="inferred from homology"/>
<protein>
    <recommendedName>
        <fullName evidence="5">Elongator complex protein 1</fullName>
    </recommendedName>
</protein>
<evidence type="ECO:0000313" key="12">
    <source>
        <dbReference type="EMBL" id="KAK3901196.1"/>
    </source>
</evidence>
<dbReference type="PANTHER" id="PTHR12747:SF0">
    <property type="entry name" value="ELONGATOR COMPLEX PROTEIN 1"/>
    <property type="match status" value="1"/>
</dbReference>
<evidence type="ECO:0000256" key="5">
    <source>
        <dbReference type="PIRNR" id="PIRNR017233"/>
    </source>
</evidence>
<dbReference type="EMBL" id="MU855600">
    <property type="protein sequence ID" value="KAK3901196.1"/>
    <property type="molecule type" value="Genomic_DNA"/>
</dbReference>
<organism evidence="12 13">
    <name type="scientific">Staphylotrichum tortipilum</name>
    <dbReference type="NCBI Taxonomy" id="2831512"/>
    <lineage>
        <taxon>Eukaryota</taxon>
        <taxon>Fungi</taxon>
        <taxon>Dikarya</taxon>
        <taxon>Ascomycota</taxon>
        <taxon>Pezizomycotina</taxon>
        <taxon>Sordariomycetes</taxon>
        <taxon>Sordariomycetidae</taxon>
        <taxon>Sordariales</taxon>
        <taxon>Chaetomiaceae</taxon>
        <taxon>Staphylotrichum</taxon>
    </lineage>
</organism>
<comment type="caution">
    <text evidence="12">The sequence shown here is derived from an EMBL/GenBank/DDBJ whole genome shotgun (WGS) entry which is preliminary data.</text>
</comment>
<evidence type="ECO:0000259" key="11">
    <source>
        <dbReference type="Pfam" id="PF23936"/>
    </source>
</evidence>
<reference evidence="12" key="1">
    <citation type="journal article" date="2023" name="Mol. Phylogenet. Evol.">
        <title>Genome-scale phylogeny and comparative genomics of the fungal order Sordariales.</title>
        <authorList>
            <person name="Hensen N."/>
            <person name="Bonometti L."/>
            <person name="Westerberg I."/>
            <person name="Brannstrom I.O."/>
            <person name="Guillou S."/>
            <person name="Cros-Aarteil S."/>
            <person name="Calhoun S."/>
            <person name="Haridas S."/>
            <person name="Kuo A."/>
            <person name="Mondo S."/>
            <person name="Pangilinan J."/>
            <person name="Riley R."/>
            <person name="LaButti K."/>
            <person name="Andreopoulos B."/>
            <person name="Lipzen A."/>
            <person name="Chen C."/>
            <person name="Yan M."/>
            <person name="Daum C."/>
            <person name="Ng V."/>
            <person name="Clum A."/>
            <person name="Steindorff A."/>
            <person name="Ohm R.A."/>
            <person name="Martin F."/>
            <person name="Silar P."/>
            <person name="Natvig D.O."/>
            <person name="Lalanne C."/>
            <person name="Gautier V."/>
            <person name="Ament-Velasquez S.L."/>
            <person name="Kruys A."/>
            <person name="Hutchinson M.I."/>
            <person name="Powell A.J."/>
            <person name="Barry K."/>
            <person name="Miller A.N."/>
            <person name="Grigoriev I.V."/>
            <person name="Debuchy R."/>
            <person name="Gladieux P."/>
            <person name="Hiltunen Thoren M."/>
            <person name="Johannesson H."/>
        </authorList>
    </citation>
    <scope>NUCLEOTIDE SEQUENCE</scope>
    <source>
        <strain evidence="12">CBS 103.79</strain>
    </source>
</reference>
<dbReference type="InterPro" id="IPR056169">
    <property type="entry name" value="HB_ELP1"/>
</dbReference>
<evidence type="ECO:0000259" key="7">
    <source>
        <dbReference type="Pfam" id="PF04762"/>
    </source>
</evidence>
<evidence type="ECO:0000313" key="13">
    <source>
        <dbReference type="Proteomes" id="UP001303889"/>
    </source>
</evidence>
<dbReference type="GO" id="GO:0005634">
    <property type="term" value="C:nucleus"/>
    <property type="evidence" value="ECO:0007669"/>
    <property type="project" value="UniProtKB-SubCell"/>
</dbReference>
<feature type="domain" description="ELP1 N-terminal second beta-propeller" evidence="8">
    <location>
        <begin position="426"/>
        <end position="687"/>
    </location>
</feature>
<evidence type="ECO:0000259" key="10">
    <source>
        <dbReference type="Pfam" id="PF23925"/>
    </source>
</evidence>
<dbReference type="InterPro" id="IPR006849">
    <property type="entry name" value="Elp1"/>
</dbReference>